<accession>A0A1C2DSA7</accession>
<dbReference type="AlphaFoldDB" id="A0A1C2DSA7"/>
<feature type="region of interest" description="Disordered" evidence="1">
    <location>
        <begin position="110"/>
        <end position="129"/>
    </location>
</feature>
<comment type="caution">
    <text evidence="2">The sequence shown here is derived from an EMBL/GenBank/DDBJ whole genome shotgun (WGS) entry which is preliminary data.</text>
</comment>
<evidence type="ECO:0008006" key="4">
    <source>
        <dbReference type="Google" id="ProtNLM"/>
    </source>
</evidence>
<keyword evidence="3" id="KW-1185">Reference proteome</keyword>
<evidence type="ECO:0000313" key="3">
    <source>
        <dbReference type="Proteomes" id="UP000094412"/>
    </source>
</evidence>
<organism evidence="2 3">
    <name type="scientific">Mesorhizobium hungaricum</name>
    <dbReference type="NCBI Taxonomy" id="1566387"/>
    <lineage>
        <taxon>Bacteria</taxon>
        <taxon>Pseudomonadati</taxon>
        <taxon>Pseudomonadota</taxon>
        <taxon>Alphaproteobacteria</taxon>
        <taxon>Hyphomicrobiales</taxon>
        <taxon>Phyllobacteriaceae</taxon>
        <taxon>Mesorhizobium</taxon>
    </lineage>
</organism>
<dbReference type="OrthoDB" id="7596672at2"/>
<name>A0A1C2DSA7_9HYPH</name>
<gene>
    <name evidence="2" type="ORF">QV13_12395</name>
</gene>
<evidence type="ECO:0000313" key="2">
    <source>
        <dbReference type="EMBL" id="OCX17553.1"/>
    </source>
</evidence>
<reference evidence="2 3" key="1">
    <citation type="submission" date="2016-08" db="EMBL/GenBank/DDBJ databases">
        <title>Whole genome sequence of Mesorhizobium sp. strain UASWS1009 isolated from industrial sewage.</title>
        <authorList>
            <person name="Crovadore J."/>
            <person name="Calmin G."/>
            <person name="Chablais R."/>
            <person name="Cochard B."/>
            <person name="Lefort F."/>
        </authorList>
    </citation>
    <scope>NUCLEOTIDE SEQUENCE [LARGE SCALE GENOMIC DNA]</scope>
    <source>
        <strain evidence="2 3">UASWS1009</strain>
    </source>
</reference>
<dbReference type="EMBL" id="MDEO01000032">
    <property type="protein sequence ID" value="OCX17553.1"/>
    <property type="molecule type" value="Genomic_DNA"/>
</dbReference>
<sequence length="129" mass="13737">MPAQGHAVSETRLSSLLLSLLGAEGLVRLAERRGGTRLYVPAEGNGQLAADIGAAAAGRLADRYGGFYIRVPLARELRARHYRAAGCSNAEIALRLGMSESGVDRLFYAMPNKPAKGSGDPRQGDLFPR</sequence>
<protein>
    <recommendedName>
        <fullName evidence="4">Mor transcription activator domain-containing protein</fullName>
    </recommendedName>
</protein>
<dbReference type="STRING" id="1566387.QV13_12395"/>
<dbReference type="Proteomes" id="UP000094412">
    <property type="component" value="Unassembled WGS sequence"/>
</dbReference>
<evidence type="ECO:0000256" key="1">
    <source>
        <dbReference type="SAM" id="MobiDB-lite"/>
    </source>
</evidence>
<proteinExistence type="predicted"/>